<protein>
    <submittedName>
        <fullName evidence="1">Unannotated protein</fullName>
    </submittedName>
</protein>
<accession>A0A6J5ZZD3</accession>
<name>A0A6J5ZZD3_9ZZZZ</name>
<organism evidence="1">
    <name type="scientific">freshwater metagenome</name>
    <dbReference type="NCBI Taxonomy" id="449393"/>
    <lineage>
        <taxon>unclassified sequences</taxon>
        <taxon>metagenomes</taxon>
        <taxon>ecological metagenomes</taxon>
    </lineage>
</organism>
<sequence length="494" mass="52665">MKNRTRIGSLLLAFAALLAALPAGALASSPKLSIRASTLTPAYSLSISDYTVRCDSAVAVSVSAPSGTKVGLDGAVARSGQFTRDIALAPGQAFRIRVVAGTTRPAQTVRCLPSDFPLWQVEKRSSTKASWYMFSPDLRLGGGNMPLVGEPYAVVANGDGVPVWWLRDPNAAPMDVKLVGSKQIAWSLFGYNTPTYIRNLDGAVARKLRPVDAIADFHEAMAPTADGGYLLLGEVPRDCPAVQAECVDLSPWGGPPNSSILDNVIQKFDRKGRLVWSWSTRGHIAVSESARWIPHWSGAVGPRLFGNGQLAYDVFHINSVADNGDGVVFSARHLDAAYRIIKSSGKVDWKFGGTPRAQSLKTKPDPGRFSGPHDLSVLKDGTMTLLDNSSFLGRGPRALRFSVGSRTARVVETVADSRVVASLCCGSAQRMPGGNWVMTSGSGSNWVTELTASGRPVLTLTMPNGLFTYRVDAIEPGRLSAAALRAGMDAQAPR</sequence>
<dbReference type="EMBL" id="CAESAO010000174">
    <property type="protein sequence ID" value="CAB4346878.1"/>
    <property type="molecule type" value="Genomic_DNA"/>
</dbReference>
<evidence type="ECO:0000313" key="1">
    <source>
        <dbReference type="EMBL" id="CAB4346878.1"/>
    </source>
</evidence>
<dbReference type="InterPro" id="IPR053143">
    <property type="entry name" value="Arylsulfate_ST"/>
</dbReference>
<gene>
    <name evidence="1" type="ORF">UFOPK3522_01505</name>
</gene>
<dbReference type="PANTHER" id="PTHR35340:SF5">
    <property type="entry name" value="ASST-DOMAIN-CONTAINING PROTEIN"/>
    <property type="match status" value="1"/>
</dbReference>
<dbReference type="InterPro" id="IPR039535">
    <property type="entry name" value="ASST-like"/>
</dbReference>
<dbReference type="AlphaFoldDB" id="A0A6J5ZZD3"/>
<dbReference type="PANTHER" id="PTHR35340">
    <property type="entry name" value="PQQ ENZYME REPEAT PROTEIN-RELATED"/>
    <property type="match status" value="1"/>
</dbReference>
<proteinExistence type="predicted"/>
<reference evidence="1" key="1">
    <citation type="submission" date="2020-05" db="EMBL/GenBank/DDBJ databases">
        <authorList>
            <person name="Chiriac C."/>
            <person name="Salcher M."/>
            <person name="Ghai R."/>
            <person name="Kavagutti S V."/>
        </authorList>
    </citation>
    <scope>NUCLEOTIDE SEQUENCE</scope>
</reference>
<dbReference type="Pfam" id="PF14269">
    <property type="entry name" value="Arylsulfotran_2"/>
    <property type="match status" value="1"/>
</dbReference>